<dbReference type="EMBL" id="ANOG01000133">
    <property type="protein sequence ID" value="EMI22220.1"/>
    <property type="molecule type" value="Genomic_DNA"/>
</dbReference>
<comment type="caution">
    <text evidence="3">The sequence shown here is derived from an EMBL/GenBank/DDBJ whole genome shotgun (WGS) entry which is preliminary data.</text>
</comment>
<keyword evidence="2" id="KW-0472">Membrane</keyword>
<keyword evidence="3" id="KW-0808">Transferase</keyword>
<dbReference type="PATRIC" id="fig|1265738.3.peg.843"/>
<evidence type="ECO:0000256" key="2">
    <source>
        <dbReference type="SAM" id="Phobius"/>
    </source>
</evidence>
<keyword evidence="4" id="KW-1185">Reference proteome</keyword>
<keyword evidence="3" id="KW-0723">Serine/threonine-protein kinase</keyword>
<sequence length="156" mass="17665">MENQSRDKLSDFSGDWDRQAPRDSGAPLALQKACEQAMQLRLSERIESAQRFAETLDGWLARTRRKDGRRIALFAIPLIALLYVGWLAWPGPQTETHTAQPLLNLPSIETVKRFGNLDIKVWAEERAFELVNRVPALSGEQIQVNAPLRANHHGEL</sequence>
<keyword evidence="2" id="KW-0812">Transmembrane</keyword>
<evidence type="ECO:0000313" key="4">
    <source>
        <dbReference type="Proteomes" id="UP000011991"/>
    </source>
</evidence>
<keyword evidence="3" id="KW-0418">Kinase</keyword>
<evidence type="ECO:0000313" key="3">
    <source>
        <dbReference type="EMBL" id="EMI22220.1"/>
    </source>
</evidence>
<feature type="compositionally biased region" description="Basic and acidic residues" evidence="1">
    <location>
        <begin position="1"/>
        <end position="21"/>
    </location>
</feature>
<name>M5RSE6_9BACT</name>
<organism evidence="3 4">
    <name type="scientific">Rhodopirellula maiorica SM1</name>
    <dbReference type="NCBI Taxonomy" id="1265738"/>
    <lineage>
        <taxon>Bacteria</taxon>
        <taxon>Pseudomonadati</taxon>
        <taxon>Planctomycetota</taxon>
        <taxon>Planctomycetia</taxon>
        <taxon>Pirellulales</taxon>
        <taxon>Pirellulaceae</taxon>
        <taxon>Novipirellula</taxon>
    </lineage>
</organism>
<protein>
    <submittedName>
        <fullName evidence="3">Serine/threonine protein kinase</fullName>
    </submittedName>
</protein>
<keyword evidence="2" id="KW-1133">Transmembrane helix</keyword>
<feature type="transmembrane region" description="Helical" evidence="2">
    <location>
        <begin position="71"/>
        <end position="89"/>
    </location>
</feature>
<gene>
    <name evidence="3" type="ORF">RMSM_00844</name>
</gene>
<reference evidence="3 4" key="1">
    <citation type="journal article" date="2013" name="Mar. Genomics">
        <title>Expression of sulfatases in Rhodopirellula baltica and the diversity of sulfatases in the genus Rhodopirellula.</title>
        <authorList>
            <person name="Wegner C.E."/>
            <person name="Richter-Heitmann T."/>
            <person name="Klindworth A."/>
            <person name="Klockow C."/>
            <person name="Richter M."/>
            <person name="Achstetter T."/>
            <person name="Glockner F.O."/>
            <person name="Harder J."/>
        </authorList>
    </citation>
    <scope>NUCLEOTIDE SEQUENCE [LARGE SCALE GENOMIC DNA]</scope>
    <source>
        <strain evidence="3 4">SM1</strain>
    </source>
</reference>
<proteinExistence type="predicted"/>
<dbReference type="AlphaFoldDB" id="M5RSE6"/>
<accession>M5RSE6</accession>
<feature type="region of interest" description="Disordered" evidence="1">
    <location>
        <begin position="1"/>
        <end position="28"/>
    </location>
</feature>
<dbReference type="GO" id="GO:0004674">
    <property type="term" value="F:protein serine/threonine kinase activity"/>
    <property type="evidence" value="ECO:0007669"/>
    <property type="project" value="UniProtKB-KW"/>
</dbReference>
<dbReference type="Proteomes" id="UP000011991">
    <property type="component" value="Unassembled WGS sequence"/>
</dbReference>
<evidence type="ECO:0000256" key="1">
    <source>
        <dbReference type="SAM" id="MobiDB-lite"/>
    </source>
</evidence>